<feature type="region of interest" description="Disordered" evidence="1">
    <location>
        <begin position="1"/>
        <end position="83"/>
    </location>
</feature>
<dbReference type="GO" id="GO:0010961">
    <property type="term" value="P:intracellular magnesium ion homeostasis"/>
    <property type="evidence" value="ECO:0007669"/>
    <property type="project" value="TreeGrafter"/>
</dbReference>
<dbReference type="SUPFAM" id="SSF143865">
    <property type="entry name" value="CorA soluble domain-like"/>
    <property type="match status" value="1"/>
</dbReference>
<evidence type="ECO:0000313" key="3">
    <source>
        <dbReference type="EMBL" id="EAU93195.2"/>
    </source>
</evidence>
<feature type="transmembrane region" description="Helical" evidence="2">
    <location>
        <begin position="706"/>
        <end position="724"/>
    </location>
</feature>
<feature type="region of interest" description="Disordered" evidence="1">
    <location>
        <begin position="230"/>
        <end position="312"/>
    </location>
</feature>
<feature type="transmembrane region" description="Helical" evidence="2">
    <location>
        <begin position="744"/>
        <end position="769"/>
    </location>
</feature>
<dbReference type="Proteomes" id="UP000001861">
    <property type="component" value="Unassembled WGS sequence"/>
</dbReference>
<dbReference type="HOGENOM" id="CLU_007127_11_2_1"/>
<dbReference type="Gene3D" id="3.30.460.20">
    <property type="entry name" value="CorA soluble domain-like"/>
    <property type="match status" value="1"/>
</dbReference>
<keyword evidence="4" id="KW-1185">Reference proteome</keyword>
<feature type="compositionally biased region" description="Basic and acidic residues" evidence="1">
    <location>
        <begin position="47"/>
        <end position="56"/>
    </location>
</feature>
<dbReference type="GO" id="GO:0015095">
    <property type="term" value="F:magnesium ion transmembrane transporter activity"/>
    <property type="evidence" value="ECO:0007669"/>
    <property type="project" value="InterPro"/>
</dbReference>
<keyword evidence="2" id="KW-1133">Transmembrane helix</keyword>
<dbReference type="eggNOG" id="ENOG502RX8H">
    <property type="taxonomic scope" value="Eukaryota"/>
</dbReference>
<evidence type="ECO:0000313" key="4">
    <source>
        <dbReference type="Proteomes" id="UP000001861"/>
    </source>
</evidence>
<dbReference type="Gene3D" id="1.20.58.340">
    <property type="entry name" value="Magnesium transport protein CorA, transmembrane region"/>
    <property type="match status" value="2"/>
</dbReference>
<gene>
    <name evidence="3" type="ORF">CC1G_10263</name>
</gene>
<proteinExistence type="predicted"/>
<dbReference type="OrthoDB" id="29879at2759"/>
<dbReference type="OMA" id="NMSADWI"/>
<dbReference type="STRING" id="240176.A8N143"/>
<dbReference type="CDD" id="cd12829">
    <property type="entry name" value="Alr1p-like"/>
    <property type="match status" value="1"/>
</dbReference>
<feature type="compositionally biased region" description="Basic residues" evidence="1">
    <location>
        <begin position="232"/>
        <end position="243"/>
    </location>
</feature>
<feature type="compositionally biased region" description="Low complexity" evidence="1">
    <location>
        <begin position="104"/>
        <end position="131"/>
    </location>
</feature>
<feature type="compositionally biased region" description="Basic residues" evidence="1">
    <location>
        <begin position="284"/>
        <end position="294"/>
    </location>
</feature>
<keyword evidence="2" id="KW-0472">Membrane</keyword>
<sequence length="791" mass="87206">MSPTPGDPRFPERPLLSAIQPPRHLDGPPPLPPQPTAFDIDDDDDGDIYRGEHPRASSDFASTLSSSSSGSSSSSSTRHGGPLGAITAIVEVAVSRWARRVRRGSSAGSTTSSSTSETSSSSSSSSNSRSSINTLARTKRRLKARSSQASLQTIQSEREIIAHISRLKALEESRQIPRQFGLYLPPTLEIPRQPSKSGVVWEGKDDEGKNRVLSTTSLSTVISHLEAVMRASRGRKPRGRSKGPHQLVGSSSGSRGAPNMDQQTSRRLKHDAKSRALGYSHPPGTKKKKGKRRAVSSFARVASGSSKDKPQASSLMPKAWFLDVASPTWEDLRALGKLLHIHPLTLEDILQQDPREKLELFPKLGYYFISFRAIESQAERTRMQKEARRHAEATGNDPDAVDIPIGEANVYLTVFNDGICCVGIDQPPLGQTMLPVYEIVCIPPPDCVNSSNPLPDWIAHGIIDSIVDSFFPFLTEIEAEVMAVDDLVYKDSDMTGEELIEDPKPPPPTEPPTPSTLKTELRPEPDPSPAMDEEKAVATAPSEKRLSKSSETSQESAKPHFSAPRPTLRMLLRRGRRYIAGLWPRLTRRTQEVRTRASPRVTTLRRMAKTRRLVTSLGRSLAGKSEVMTQIRKRLLQQGIEPSLGNGGTKSEELEVAIYMGDVHDHILTLLNSLNHIERMLSQSHPTYLSQLRLGVAKTKGGSDMAFLYLTVISIAVLCCQAVTGSLSMNLHVPTNRHEPGAPYNVFGIAISLVCVVLTSYLALVWYWWKRAERKRLGMLRKDTYYTLQPI</sequence>
<feature type="compositionally biased region" description="Polar residues" evidence="1">
    <location>
        <begin position="248"/>
        <end position="265"/>
    </location>
</feature>
<dbReference type="GeneID" id="6005017"/>
<name>A8N143_COPC7</name>
<feature type="compositionally biased region" description="Low complexity" evidence="1">
    <location>
        <begin position="57"/>
        <end position="76"/>
    </location>
</feature>
<dbReference type="GO" id="GO:0016020">
    <property type="term" value="C:membrane"/>
    <property type="evidence" value="ECO:0007669"/>
    <property type="project" value="TreeGrafter"/>
</dbReference>
<reference evidence="3 4" key="1">
    <citation type="journal article" date="2010" name="Proc. Natl. Acad. Sci. U.S.A.">
        <title>Insights into evolution of multicellular fungi from the assembled chromosomes of the mushroom Coprinopsis cinerea (Coprinus cinereus).</title>
        <authorList>
            <person name="Stajich J.E."/>
            <person name="Wilke S.K."/>
            <person name="Ahren D."/>
            <person name="Au C.H."/>
            <person name="Birren B.W."/>
            <person name="Borodovsky M."/>
            <person name="Burns C."/>
            <person name="Canback B."/>
            <person name="Casselton L.A."/>
            <person name="Cheng C.K."/>
            <person name="Deng J."/>
            <person name="Dietrich F.S."/>
            <person name="Fargo D.C."/>
            <person name="Farman M.L."/>
            <person name="Gathman A.C."/>
            <person name="Goldberg J."/>
            <person name="Guigo R."/>
            <person name="Hoegger P.J."/>
            <person name="Hooker J.B."/>
            <person name="Huggins A."/>
            <person name="James T.Y."/>
            <person name="Kamada T."/>
            <person name="Kilaru S."/>
            <person name="Kodira C."/>
            <person name="Kues U."/>
            <person name="Kupfer D."/>
            <person name="Kwan H.S."/>
            <person name="Lomsadze A."/>
            <person name="Li W."/>
            <person name="Lilly W.W."/>
            <person name="Ma L.J."/>
            <person name="Mackey A.J."/>
            <person name="Manning G."/>
            <person name="Martin F."/>
            <person name="Muraguchi H."/>
            <person name="Natvig D.O."/>
            <person name="Palmerini H."/>
            <person name="Ramesh M.A."/>
            <person name="Rehmeyer C.J."/>
            <person name="Roe B.A."/>
            <person name="Shenoy N."/>
            <person name="Stanke M."/>
            <person name="Ter-Hovhannisyan V."/>
            <person name="Tunlid A."/>
            <person name="Velagapudi R."/>
            <person name="Vision T.J."/>
            <person name="Zeng Q."/>
            <person name="Zolan M.E."/>
            <person name="Pukkila P.J."/>
        </authorList>
    </citation>
    <scope>NUCLEOTIDE SEQUENCE [LARGE SCALE GENOMIC DNA]</scope>
    <source>
        <strain evidence="4">Okayama-7 / 130 / ATCC MYA-4618 / FGSC 9003</strain>
    </source>
</reference>
<dbReference type="KEGG" id="cci:CC1G_10263"/>
<feature type="region of interest" description="Disordered" evidence="1">
    <location>
        <begin position="100"/>
        <end position="134"/>
    </location>
</feature>
<evidence type="ECO:0000256" key="2">
    <source>
        <dbReference type="SAM" id="Phobius"/>
    </source>
</evidence>
<protein>
    <submittedName>
        <fullName evidence="3">Cation transporter</fullName>
    </submittedName>
</protein>
<dbReference type="InterPro" id="IPR044089">
    <property type="entry name" value="Alr1-like"/>
</dbReference>
<feature type="region of interest" description="Disordered" evidence="1">
    <location>
        <begin position="497"/>
        <end position="564"/>
    </location>
</feature>
<feature type="compositionally biased region" description="Basic and acidic residues" evidence="1">
    <location>
        <begin position="532"/>
        <end position="548"/>
    </location>
</feature>
<dbReference type="AlphaFoldDB" id="A8N143"/>
<dbReference type="RefSeq" id="XP_001828592.2">
    <property type="nucleotide sequence ID" value="XM_001828540.2"/>
</dbReference>
<dbReference type="InParanoid" id="A8N143"/>
<feature type="compositionally biased region" description="Pro residues" evidence="1">
    <location>
        <begin position="505"/>
        <end position="514"/>
    </location>
</feature>
<accession>A8N143</accession>
<dbReference type="EMBL" id="AACS02000001">
    <property type="protein sequence ID" value="EAU93195.2"/>
    <property type="molecule type" value="Genomic_DNA"/>
</dbReference>
<keyword evidence="2" id="KW-0812">Transmembrane</keyword>
<comment type="caution">
    <text evidence="3">The sequence shown here is derived from an EMBL/GenBank/DDBJ whole genome shotgun (WGS) entry which is preliminary data.</text>
</comment>
<evidence type="ECO:0000256" key="1">
    <source>
        <dbReference type="SAM" id="MobiDB-lite"/>
    </source>
</evidence>
<dbReference type="PANTHER" id="PTHR21535">
    <property type="entry name" value="MAGNESIUM AND COBALT TRANSPORT PROTEIN/MITOCHONDRIAL IMPORT INNER MEMBRANE TRANSLOCASE SUBUNIT TIM8"/>
    <property type="match status" value="1"/>
</dbReference>
<organism evidence="3 4">
    <name type="scientific">Coprinopsis cinerea (strain Okayama-7 / 130 / ATCC MYA-4618 / FGSC 9003)</name>
    <name type="common">Inky cap fungus</name>
    <name type="synonym">Hormographiella aspergillata</name>
    <dbReference type="NCBI Taxonomy" id="240176"/>
    <lineage>
        <taxon>Eukaryota</taxon>
        <taxon>Fungi</taxon>
        <taxon>Dikarya</taxon>
        <taxon>Basidiomycota</taxon>
        <taxon>Agaricomycotina</taxon>
        <taxon>Agaricomycetes</taxon>
        <taxon>Agaricomycetidae</taxon>
        <taxon>Agaricales</taxon>
        <taxon>Agaricineae</taxon>
        <taxon>Psathyrellaceae</taxon>
        <taxon>Coprinopsis</taxon>
    </lineage>
</organism>
<dbReference type="PANTHER" id="PTHR21535:SF90">
    <property type="entry name" value="CORA METAL ION TRANSPORTER"/>
    <property type="match status" value="1"/>
</dbReference>
<dbReference type="VEuPathDB" id="FungiDB:CC1G_10263"/>
<dbReference type="InterPro" id="IPR045861">
    <property type="entry name" value="CorA_cytoplasmic_dom"/>
</dbReference>